<evidence type="ECO:0000313" key="4">
    <source>
        <dbReference type="Proteomes" id="UP001337655"/>
    </source>
</evidence>
<dbReference type="PANTHER" id="PTHR35596">
    <property type="entry name" value="DUF2263 DOMAIN-CONTAINING PROTEIN"/>
    <property type="match status" value="1"/>
</dbReference>
<dbReference type="Pfam" id="PF10021">
    <property type="entry name" value="PARG_cat_microb"/>
    <property type="match status" value="1"/>
</dbReference>
<feature type="region of interest" description="Disordered" evidence="1">
    <location>
        <begin position="489"/>
        <end position="514"/>
    </location>
</feature>
<feature type="domain" description="Microbial-type PARG catalytic" evidence="2">
    <location>
        <begin position="63"/>
        <end position="172"/>
    </location>
</feature>
<dbReference type="Gene3D" id="3.40.220.10">
    <property type="entry name" value="Leucine Aminopeptidase, subunit E, domain 1"/>
    <property type="match status" value="1"/>
</dbReference>
<dbReference type="PANTHER" id="PTHR35596:SF1">
    <property type="entry name" value="MICROBIAL-TYPE PARG CATALYTIC DOMAIN-CONTAINING PROTEIN"/>
    <property type="match status" value="1"/>
</dbReference>
<feature type="compositionally biased region" description="Basic and acidic residues" evidence="1">
    <location>
        <begin position="15"/>
        <end position="31"/>
    </location>
</feature>
<evidence type="ECO:0000259" key="2">
    <source>
        <dbReference type="Pfam" id="PF10021"/>
    </source>
</evidence>
<sequence length="536" mass="59222">MGREQPTIVLRPNQNRRDERAKRARDTKNKVVPDLLRSSPRAKHGVARVELVVDPEANVVTPQNGTDPFPRTDLKIRVKALDTLTAAARMSEKVPASKRSAPAVKSRQQRPNVAVLNMASALRPGGGFLEGANSQEEFLCARTTVYPSLLDSFYRLPEVSGIYTPDVLVFRDHLPDAHDLPKSERYYVDVISSSMVRFSDAKGEGCSCGVSYCDRHRDIVMRKMKAVMRIAQSKGVEKLVLGAWGCGAYGNPVKEIAKCWRKVIAGGQRQRRPNAERWEGINEIVFAVPDRTMLRDFELAFSDVLADDLVSPTSDEPVDSGAEIGEEAARTSELLSKIAETELHIEQVTNIRLKNTLRDTLAGLQRELSQGSVVRASQDEDQVADDEEEDEELDDFVTSGFPLGSDIEDNSFYNLADSDLDSSSPADPPSSGVYEFRPGAPGLDAHTSHDEESQDESLYPALSRSSHFDEESGWFNGSMEGLTKFLSDTGRLKGMSRESPRSPDVLRPQSSGLPGLDAEALHVYLSRYEGSDVKDY</sequence>
<name>A0AAV9P7R0_9PEZI</name>
<feature type="compositionally biased region" description="Low complexity" evidence="1">
    <location>
        <begin position="415"/>
        <end position="431"/>
    </location>
</feature>
<comment type="caution">
    <text evidence="3">The sequence shown here is derived from an EMBL/GenBank/DDBJ whole genome shotgun (WGS) entry which is preliminary data.</text>
</comment>
<dbReference type="AlphaFoldDB" id="A0AAV9P7R0"/>
<reference evidence="3 4" key="1">
    <citation type="submission" date="2023-08" db="EMBL/GenBank/DDBJ databases">
        <title>Black Yeasts Isolated from many extreme environments.</title>
        <authorList>
            <person name="Coleine C."/>
            <person name="Stajich J.E."/>
            <person name="Selbmann L."/>
        </authorList>
    </citation>
    <scope>NUCLEOTIDE SEQUENCE [LARGE SCALE GENOMIC DNA]</scope>
    <source>
        <strain evidence="3 4">CCFEE 5935</strain>
    </source>
</reference>
<keyword evidence="4" id="KW-1185">Reference proteome</keyword>
<feature type="compositionally biased region" description="Acidic residues" evidence="1">
    <location>
        <begin position="379"/>
        <end position="393"/>
    </location>
</feature>
<dbReference type="RefSeq" id="XP_064657473.1">
    <property type="nucleotide sequence ID" value="XM_064804703.1"/>
</dbReference>
<protein>
    <recommendedName>
        <fullName evidence="2">Microbial-type PARG catalytic domain-containing protein</fullName>
    </recommendedName>
</protein>
<feature type="region of interest" description="Disordered" evidence="1">
    <location>
        <begin position="413"/>
        <end position="460"/>
    </location>
</feature>
<feature type="region of interest" description="Disordered" evidence="1">
    <location>
        <begin position="370"/>
        <end position="393"/>
    </location>
</feature>
<gene>
    <name evidence="3" type="ORF">LTR77_007466</name>
</gene>
<dbReference type="GeneID" id="89928802"/>
<dbReference type="SUPFAM" id="SSF52949">
    <property type="entry name" value="Macro domain-like"/>
    <property type="match status" value="1"/>
</dbReference>
<dbReference type="InterPro" id="IPR012664">
    <property type="entry name" value="CHP02452"/>
</dbReference>
<evidence type="ECO:0000256" key="1">
    <source>
        <dbReference type="SAM" id="MobiDB-lite"/>
    </source>
</evidence>
<dbReference type="InterPro" id="IPR043472">
    <property type="entry name" value="Macro_dom-like"/>
</dbReference>
<proteinExistence type="predicted"/>
<dbReference type="InterPro" id="IPR019261">
    <property type="entry name" value="PARG_cat_microbial"/>
</dbReference>
<feature type="region of interest" description="Disordered" evidence="1">
    <location>
        <begin position="1"/>
        <end position="39"/>
    </location>
</feature>
<evidence type="ECO:0000313" key="3">
    <source>
        <dbReference type="EMBL" id="KAK5167767.1"/>
    </source>
</evidence>
<organism evidence="3 4">
    <name type="scientific">Saxophila tyrrhenica</name>
    <dbReference type="NCBI Taxonomy" id="1690608"/>
    <lineage>
        <taxon>Eukaryota</taxon>
        <taxon>Fungi</taxon>
        <taxon>Dikarya</taxon>
        <taxon>Ascomycota</taxon>
        <taxon>Pezizomycotina</taxon>
        <taxon>Dothideomycetes</taxon>
        <taxon>Dothideomycetidae</taxon>
        <taxon>Mycosphaerellales</taxon>
        <taxon>Extremaceae</taxon>
        <taxon>Saxophila</taxon>
    </lineage>
</organism>
<accession>A0AAV9P7R0</accession>
<dbReference type="NCBIfam" id="TIGR02452">
    <property type="entry name" value="TIGR02452 family protein"/>
    <property type="match status" value="1"/>
</dbReference>
<dbReference type="EMBL" id="JAVRRT010000011">
    <property type="protein sequence ID" value="KAK5167767.1"/>
    <property type="molecule type" value="Genomic_DNA"/>
</dbReference>
<dbReference type="Proteomes" id="UP001337655">
    <property type="component" value="Unassembled WGS sequence"/>
</dbReference>